<reference evidence="2" key="1">
    <citation type="submission" date="2016-05" db="EMBL/GenBank/DDBJ databases">
        <authorList>
            <person name="Lavstsen T."/>
            <person name="Jespersen J.S."/>
        </authorList>
    </citation>
    <scope>NUCLEOTIDE SEQUENCE</scope>
    <source>
        <tissue evidence="2">Brain</tissue>
    </source>
</reference>
<organism evidence="2">
    <name type="scientific">Iconisemion striatum</name>
    <dbReference type="NCBI Taxonomy" id="60296"/>
    <lineage>
        <taxon>Eukaryota</taxon>
        <taxon>Metazoa</taxon>
        <taxon>Chordata</taxon>
        <taxon>Craniata</taxon>
        <taxon>Vertebrata</taxon>
        <taxon>Euteleostomi</taxon>
        <taxon>Actinopterygii</taxon>
        <taxon>Neopterygii</taxon>
        <taxon>Teleostei</taxon>
        <taxon>Neoteleostei</taxon>
        <taxon>Acanthomorphata</taxon>
        <taxon>Ovalentaria</taxon>
        <taxon>Atherinomorphae</taxon>
        <taxon>Cyprinodontiformes</taxon>
        <taxon>Nothobranchiidae</taxon>
        <taxon>Iconisemion</taxon>
    </lineage>
</organism>
<feature type="non-terminal residue" evidence="2">
    <location>
        <position position="1"/>
    </location>
</feature>
<dbReference type="AlphaFoldDB" id="A0A1A7XEU7"/>
<name>A0A1A7XEU7_9TELE</name>
<evidence type="ECO:0000256" key="1">
    <source>
        <dbReference type="SAM" id="MobiDB-lite"/>
    </source>
</evidence>
<accession>A0A1A7XEU7</accession>
<feature type="compositionally biased region" description="Basic and acidic residues" evidence="1">
    <location>
        <begin position="69"/>
        <end position="92"/>
    </location>
</feature>
<gene>
    <name evidence="2" type="primary">MAD2L1BP</name>
</gene>
<sequence length="129" mass="14236">ETESVVYDAGDGIEGRISFLSEKDINEEPKISPLVICVESVSNVSNSWRQPEGRAERLPSVNNCLETKNDIKKTKDCLKQHRGGSTEDKENADVPTTTSQDNTQEDPSEPDSDQPANSQQTNVEENDAE</sequence>
<feature type="compositionally biased region" description="Acidic residues" evidence="1">
    <location>
        <begin position="103"/>
        <end position="112"/>
    </location>
</feature>
<feature type="region of interest" description="Disordered" evidence="1">
    <location>
        <begin position="69"/>
        <end position="129"/>
    </location>
</feature>
<feature type="compositionally biased region" description="Polar residues" evidence="1">
    <location>
        <begin position="114"/>
        <end position="123"/>
    </location>
</feature>
<evidence type="ECO:0000313" key="2">
    <source>
        <dbReference type="EMBL" id="SBP16354.1"/>
    </source>
</evidence>
<feature type="non-terminal residue" evidence="2">
    <location>
        <position position="129"/>
    </location>
</feature>
<protein>
    <submittedName>
        <fullName evidence="2">MAD2L1 binding protein</fullName>
    </submittedName>
</protein>
<reference evidence="2" key="2">
    <citation type="submission" date="2016-06" db="EMBL/GenBank/DDBJ databases">
        <title>The genome of a short-lived fish provides insights into sex chromosome evolution and the genetic control of aging.</title>
        <authorList>
            <person name="Reichwald K."/>
            <person name="Felder M."/>
            <person name="Petzold A."/>
            <person name="Koch P."/>
            <person name="Groth M."/>
            <person name="Platzer M."/>
        </authorList>
    </citation>
    <scope>NUCLEOTIDE SEQUENCE</scope>
    <source>
        <tissue evidence="2">Brain</tissue>
    </source>
</reference>
<dbReference type="EMBL" id="HADW01014954">
    <property type="protein sequence ID" value="SBP16354.1"/>
    <property type="molecule type" value="Transcribed_RNA"/>
</dbReference>
<proteinExistence type="predicted"/>